<keyword evidence="3" id="KW-1185">Reference proteome</keyword>
<dbReference type="Gene3D" id="3.40.630.30">
    <property type="match status" value="1"/>
</dbReference>
<dbReference type="CDD" id="cd04301">
    <property type="entry name" value="NAT_SF"/>
    <property type="match status" value="1"/>
</dbReference>
<proteinExistence type="predicted"/>
<dbReference type="Pfam" id="PF00583">
    <property type="entry name" value="Acetyltransf_1"/>
    <property type="match status" value="1"/>
</dbReference>
<dbReference type="EMBL" id="CR936257">
    <property type="protein sequence ID" value="CAI50625.1"/>
    <property type="molecule type" value="Genomic_DNA"/>
</dbReference>
<keyword evidence="2" id="KW-0012">Acyltransferase</keyword>
<dbReference type="AlphaFoldDB" id="A0A1U7EZB0"/>
<dbReference type="KEGG" id="nph:NP_5068A"/>
<accession>A0A1U7EZB0</accession>
<keyword evidence="2" id="KW-0808">Transferase</keyword>
<dbReference type="EnsemblBacteria" id="CAI50625">
    <property type="protein sequence ID" value="CAI50625"/>
    <property type="gene ID" value="NP_5068A"/>
</dbReference>
<dbReference type="RefSeq" id="WP_011324235.1">
    <property type="nucleotide sequence ID" value="NC_007426.1"/>
</dbReference>
<dbReference type="EC" id="2.3.1.-" evidence="2"/>
<dbReference type="PROSITE" id="PS51186">
    <property type="entry name" value="GNAT"/>
    <property type="match status" value="1"/>
</dbReference>
<organism evidence="2 3">
    <name type="scientific">Natronomonas pharaonis (strain ATCC 35678 / DSM 2160 / CIP 103997 / JCM 8858 / NBRC 14720 / NCIMB 2260 / Gabara)</name>
    <name type="common">Halobacterium pharaonis</name>
    <dbReference type="NCBI Taxonomy" id="348780"/>
    <lineage>
        <taxon>Archaea</taxon>
        <taxon>Methanobacteriati</taxon>
        <taxon>Methanobacteriota</taxon>
        <taxon>Stenosarchaea group</taxon>
        <taxon>Halobacteria</taxon>
        <taxon>Halobacteriales</taxon>
        <taxon>Natronomonadaceae</taxon>
        <taxon>Natronomonas</taxon>
    </lineage>
</organism>
<dbReference type="OrthoDB" id="55684at2157"/>
<evidence type="ECO:0000259" key="1">
    <source>
        <dbReference type="PROSITE" id="PS51186"/>
    </source>
</evidence>
<sequence length="243" mass="27433">METSEQPTFETEAGEEIYRFVERHGTAARHRVREVTSLPAEEFQDALEQLQERGYLEDDGGTLQVALDVGSIETYSTDDIDYTVRPAQQTDFEGLIDTIRDVTAEDTYIVAESIAEQLLYEDAVNRHNTAESRVFFVATVDGDVVGWSHLDLPQLDKLQSTAQLTVGVRGEHQGHGIGTRLLERALDWAEANGYRKVYNSVPTTNDEAIAFLEERGWETEGVRKNHYTIGDEHVDEVMLAYTF</sequence>
<dbReference type="InterPro" id="IPR000182">
    <property type="entry name" value="GNAT_dom"/>
</dbReference>
<dbReference type="SUPFAM" id="SSF55729">
    <property type="entry name" value="Acyl-CoA N-acyltransferases (Nat)"/>
    <property type="match status" value="1"/>
</dbReference>
<dbReference type="Proteomes" id="UP000002698">
    <property type="component" value="Chromosome"/>
</dbReference>
<evidence type="ECO:0000313" key="2">
    <source>
        <dbReference type="EMBL" id="CAI50625.1"/>
    </source>
</evidence>
<dbReference type="HOGENOM" id="CLU_013985_19_1_2"/>
<dbReference type="GO" id="GO:0016747">
    <property type="term" value="F:acyltransferase activity, transferring groups other than amino-acyl groups"/>
    <property type="evidence" value="ECO:0007669"/>
    <property type="project" value="InterPro"/>
</dbReference>
<dbReference type="PANTHER" id="PTHR43072">
    <property type="entry name" value="N-ACETYLTRANSFERASE"/>
    <property type="match status" value="1"/>
</dbReference>
<dbReference type="InterPro" id="IPR016181">
    <property type="entry name" value="Acyl_CoA_acyltransferase"/>
</dbReference>
<protein>
    <submittedName>
        <fullName evidence="2">GNAT family acetyltransferase</fullName>
        <ecNumber evidence="2">2.3.1.-</ecNumber>
    </submittedName>
</protein>
<gene>
    <name evidence="2" type="ordered locus">NP_5068A</name>
</gene>
<feature type="domain" description="N-acetyltransferase" evidence="1">
    <location>
        <begin position="82"/>
        <end position="241"/>
    </location>
</feature>
<dbReference type="eggNOG" id="arCOG00831">
    <property type="taxonomic scope" value="Archaea"/>
</dbReference>
<evidence type="ECO:0000313" key="3">
    <source>
        <dbReference type="Proteomes" id="UP000002698"/>
    </source>
</evidence>
<dbReference type="PANTHER" id="PTHR43072:SF52">
    <property type="entry name" value="GCN5-RELATED N-ACETYLTRANSFERASE"/>
    <property type="match status" value="1"/>
</dbReference>
<dbReference type="STRING" id="348780.NP_5068A"/>
<reference evidence="2 3" key="1">
    <citation type="journal article" date="2005" name="Genome Res.">
        <title>Living with two extremes: conclusions from the genome sequence of Natronomonas pharaonis.</title>
        <authorList>
            <person name="Falb M."/>
            <person name="Pfeiffer F."/>
            <person name="Palm P."/>
            <person name="Rodewald K."/>
            <person name="Hickmann V."/>
            <person name="Tittor J."/>
            <person name="Oesterhelt D."/>
        </authorList>
    </citation>
    <scope>NUCLEOTIDE SEQUENCE [LARGE SCALE GENOMIC DNA]</scope>
    <source>
        <strain evidence="3">ATCC 35678 / DSM 2160 / CIP 103997 / JCM 8858 / NBRC 14720 / NCIMB 2260 / Gabara</strain>
    </source>
</reference>
<dbReference type="GeneID" id="3702245"/>
<name>A0A1U7EZB0_NATPD</name>